<dbReference type="HOGENOM" id="CLU_506917_0_0_9"/>
<reference evidence="3 4" key="1">
    <citation type="journal article" date="2009" name="Stand. Genomic Sci.">
        <title>Complete genome sequence of Desulfotomaculum acetoxidans type strain (5575).</title>
        <authorList>
            <person name="Spring S."/>
            <person name="Lapidus A."/>
            <person name="Schroder M."/>
            <person name="Gleim D."/>
            <person name="Sims D."/>
            <person name="Meincke L."/>
            <person name="Glavina Del Rio T."/>
            <person name="Tice H."/>
            <person name="Copeland A."/>
            <person name="Cheng J.F."/>
            <person name="Lucas S."/>
            <person name="Chen F."/>
            <person name="Nolan M."/>
            <person name="Bruce D."/>
            <person name="Goodwin L."/>
            <person name="Pitluck S."/>
            <person name="Ivanova N."/>
            <person name="Mavromatis K."/>
            <person name="Mikhailova N."/>
            <person name="Pati A."/>
            <person name="Chen A."/>
            <person name="Palaniappan K."/>
            <person name="Land M."/>
            <person name="Hauser L."/>
            <person name="Chang Y.J."/>
            <person name="Jeffries C.D."/>
            <person name="Chain P."/>
            <person name="Saunders E."/>
            <person name="Brettin T."/>
            <person name="Detter J.C."/>
            <person name="Goker M."/>
            <person name="Bristow J."/>
            <person name="Eisen J.A."/>
            <person name="Markowitz V."/>
            <person name="Hugenholtz P."/>
            <person name="Kyrpides N.C."/>
            <person name="Klenk H.P."/>
            <person name="Han C."/>
        </authorList>
    </citation>
    <scope>NUCLEOTIDE SEQUENCE [LARGE SCALE GENOMIC DNA]</scope>
    <source>
        <strain evidence="4">ATCC 49208 / DSM 771 / VKM B-1644</strain>
    </source>
</reference>
<feature type="transmembrane region" description="Helical" evidence="1">
    <location>
        <begin position="12"/>
        <end position="36"/>
    </location>
</feature>
<keyword evidence="1" id="KW-1133">Transmembrane helix</keyword>
<gene>
    <name evidence="3" type="ordered locus">Dtox_3245</name>
</gene>
<proteinExistence type="predicted"/>
<dbReference type="eggNOG" id="COG4966">
    <property type="taxonomic scope" value="Bacteria"/>
</dbReference>
<evidence type="ECO:0000313" key="4">
    <source>
        <dbReference type="Proteomes" id="UP000002217"/>
    </source>
</evidence>
<keyword evidence="1" id="KW-0812">Transmembrane</keyword>
<organism evidence="3 4">
    <name type="scientific">Desulfofarcimen acetoxidans (strain ATCC 49208 / DSM 771 / KCTC 5769 / VKM B-1644 / 5575)</name>
    <name type="common">Desulfotomaculum acetoxidans</name>
    <dbReference type="NCBI Taxonomy" id="485916"/>
    <lineage>
        <taxon>Bacteria</taxon>
        <taxon>Bacillati</taxon>
        <taxon>Bacillota</taxon>
        <taxon>Clostridia</taxon>
        <taxon>Eubacteriales</taxon>
        <taxon>Peptococcaceae</taxon>
        <taxon>Desulfofarcimen</taxon>
    </lineage>
</organism>
<name>C8W4U4_DESAS</name>
<dbReference type="PROSITE" id="PS00409">
    <property type="entry name" value="PROKAR_NTER_METHYL"/>
    <property type="match status" value="1"/>
</dbReference>
<dbReference type="RefSeq" id="WP_015758672.1">
    <property type="nucleotide sequence ID" value="NC_013216.1"/>
</dbReference>
<protein>
    <recommendedName>
        <fullName evidence="2">Bacterial repeat domain-containing protein</fullName>
    </recommendedName>
</protein>
<dbReference type="STRING" id="485916.Dtox_3245"/>
<dbReference type="InterPro" id="IPR012902">
    <property type="entry name" value="N_methyl_site"/>
</dbReference>
<dbReference type="Pfam" id="PF18998">
    <property type="entry name" value="Flg_new_2"/>
    <property type="match status" value="2"/>
</dbReference>
<dbReference type="InterPro" id="IPR044060">
    <property type="entry name" value="Bacterial_rp_domain"/>
</dbReference>
<evidence type="ECO:0000313" key="3">
    <source>
        <dbReference type="EMBL" id="ACV63980.1"/>
    </source>
</evidence>
<dbReference type="Pfam" id="PF07963">
    <property type="entry name" value="N_methyl"/>
    <property type="match status" value="1"/>
</dbReference>
<dbReference type="Proteomes" id="UP000002217">
    <property type="component" value="Chromosome"/>
</dbReference>
<dbReference type="EMBL" id="CP001720">
    <property type="protein sequence ID" value="ACV63980.1"/>
    <property type="molecule type" value="Genomic_DNA"/>
</dbReference>
<evidence type="ECO:0000256" key="1">
    <source>
        <dbReference type="SAM" id="Phobius"/>
    </source>
</evidence>
<sequence length="537" mass="59191">MVKLSLNDKGFTLVELLIALALISLVIVLSYTLYFYSFNSFNIGTSQANLQQNARLVDEELEKWLRNAGELEISSENKTGYDGTLKLENNTFLSNDKAITDNSISDVQFKINKESGKPILLYKILCKNGAQEYEFNNQILLNNVLISVFDSSYNNYRSLKDFALYYKKDMIQPATSVQYALTIDIEGQGSTNPSSGDHYYYDDTEILLEVTPASGWEFVKWVINDADVTNPKPTINMNKNITAKVYFAEITQPPVTKQYSLVVSSEGQGIIEPSNGNHAYDDGTLVSLSATPVSGWEFVKWVIDGVDYTNPNHTVTMDANKTAKAYFTIKLNFPWVDINGDGFYNQGSGDLKLTVDQLRKGSYKTNGKLFIPADVGKIEMNNWSNRFLDWEADKGIYVGVDIENTQNFSASMVSNEGDITFAQGVNVTIKTSSLTIKSATGNINATNAKIQTINGGSFLKLEAKGLIDVSGNNTLIQSQGSCLTITSTGNSVNVRNAKIATTNGGSLLKIQAYDKIYIEGANIIHNGSYQLIGEAVN</sequence>
<dbReference type="InterPro" id="IPR045584">
    <property type="entry name" value="Pilin-like"/>
</dbReference>
<feature type="domain" description="Bacterial repeat" evidence="2">
    <location>
        <begin position="179"/>
        <end position="250"/>
    </location>
</feature>
<dbReference type="NCBIfam" id="TIGR02532">
    <property type="entry name" value="IV_pilin_GFxxxE"/>
    <property type="match status" value="1"/>
</dbReference>
<evidence type="ECO:0000259" key="2">
    <source>
        <dbReference type="Pfam" id="PF18998"/>
    </source>
</evidence>
<dbReference type="SUPFAM" id="SSF54523">
    <property type="entry name" value="Pili subunits"/>
    <property type="match status" value="1"/>
</dbReference>
<feature type="domain" description="Bacterial repeat" evidence="2">
    <location>
        <begin position="259"/>
        <end position="329"/>
    </location>
</feature>
<accession>C8W4U4</accession>
<dbReference type="AlphaFoldDB" id="C8W4U4"/>
<dbReference type="OrthoDB" id="9776008at2"/>
<dbReference type="KEGG" id="dae:Dtox_3245"/>
<keyword evidence="1" id="KW-0472">Membrane</keyword>
<keyword evidence="4" id="KW-1185">Reference proteome</keyword>